<name>A0A6J6QNX3_9ZZZZ</name>
<sequence length="222" mass="23135">MVKIGKFKWVNRLLATSGGALLIVTGLLSLAAPAHAQTCADGGKCAIGDTGPGGGIVFMVPSTMGNRSKLTYEVALANWSGTPTDPTAVWCSGKGSNVSLGTGKAIGAGKSNTEKMVKHCKSSAAILARSYRAGGKSDWFLPSYGELKKVNSNTKTDGGWGAGAFYWSSSEGPDCVKTNENQRCIKVGQGAWDQNFYVDAAYGALGTDAKNTLLAVRPVRSF</sequence>
<organism evidence="1">
    <name type="scientific">freshwater metagenome</name>
    <dbReference type="NCBI Taxonomy" id="449393"/>
    <lineage>
        <taxon>unclassified sequences</taxon>
        <taxon>metagenomes</taxon>
        <taxon>ecological metagenomes</taxon>
    </lineage>
</organism>
<proteinExistence type="predicted"/>
<reference evidence="1" key="1">
    <citation type="submission" date="2020-05" db="EMBL/GenBank/DDBJ databases">
        <authorList>
            <person name="Chiriac C."/>
            <person name="Salcher M."/>
            <person name="Ghai R."/>
            <person name="Kavagutti S V."/>
        </authorList>
    </citation>
    <scope>NUCLEOTIDE SEQUENCE</scope>
</reference>
<dbReference type="EMBL" id="CAEZXZ010000135">
    <property type="protein sequence ID" value="CAB4709134.1"/>
    <property type="molecule type" value="Genomic_DNA"/>
</dbReference>
<dbReference type="AlphaFoldDB" id="A0A6J6QNX3"/>
<accession>A0A6J6QNX3</accession>
<protein>
    <submittedName>
        <fullName evidence="1">Unannotated protein</fullName>
    </submittedName>
</protein>
<gene>
    <name evidence="1" type="ORF">UFOPK2625_00912</name>
</gene>
<evidence type="ECO:0000313" key="1">
    <source>
        <dbReference type="EMBL" id="CAB4709134.1"/>
    </source>
</evidence>